<accession>A0ABW6JRX1</accession>
<evidence type="ECO:0000256" key="1">
    <source>
        <dbReference type="SAM" id="Phobius"/>
    </source>
</evidence>
<keyword evidence="3" id="KW-1185">Reference proteome</keyword>
<dbReference type="RefSeq" id="WP_381728995.1">
    <property type="nucleotide sequence ID" value="NZ_JBHVBU010000240.1"/>
</dbReference>
<dbReference type="EMBL" id="JBHVBU010000240">
    <property type="protein sequence ID" value="MFE7968143.1"/>
    <property type="molecule type" value="Genomic_DNA"/>
</dbReference>
<reference evidence="2 3" key="1">
    <citation type="submission" date="2024-09" db="EMBL/GenBank/DDBJ databases">
        <title>The Natural Products Discovery Center: Release of the First 8490 Sequenced Strains for Exploring Actinobacteria Biosynthetic Diversity.</title>
        <authorList>
            <person name="Kalkreuter E."/>
            <person name="Kautsar S.A."/>
            <person name="Yang D."/>
            <person name="Bader C.D."/>
            <person name="Teijaro C.N."/>
            <person name="Fluegel L."/>
            <person name="Davis C.M."/>
            <person name="Simpson J.R."/>
            <person name="Lauterbach L."/>
            <person name="Steele A.D."/>
            <person name="Gui C."/>
            <person name="Meng S."/>
            <person name="Li G."/>
            <person name="Viehrig K."/>
            <person name="Ye F."/>
            <person name="Su P."/>
            <person name="Kiefer A.F."/>
            <person name="Nichols A."/>
            <person name="Cepeda A.J."/>
            <person name="Yan W."/>
            <person name="Fan B."/>
            <person name="Jiang Y."/>
            <person name="Adhikari A."/>
            <person name="Zheng C.-J."/>
            <person name="Schuster L."/>
            <person name="Cowan T.M."/>
            <person name="Smanski M.J."/>
            <person name="Chevrette M.G."/>
            <person name="De Carvalho L.P.S."/>
            <person name="Shen B."/>
        </authorList>
    </citation>
    <scope>NUCLEOTIDE SEQUENCE [LARGE SCALE GENOMIC DNA]</scope>
    <source>
        <strain evidence="2 3">NPDC057399</strain>
    </source>
</reference>
<dbReference type="Proteomes" id="UP001600650">
    <property type="component" value="Unassembled WGS sequence"/>
</dbReference>
<protein>
    <submittedName>
        <fullName evidence="2">Uncharacterized protein</fullName>
    </submittedName>
</protein>
<name>A0ABW6JRX1_STRCE</name>
<evidence type="ECO:0000313" key="2">
    <source>
        <dbReference type="EMBL" id="MFE7968143.1"/>
    </source>
</evidence>
<evidence type="ECO:0000313" key="3">
    <source>
        <dbReference type="Proteomes" id="UP001600650"/>
    </source>
</evidence>
<feature type="transmembrane region" description="Helical" evidence="1">
    <location>
        <begin position="6"/>
        <end position="26"/>
    </location>
</feature>
<keyword evidence="1" id="KW-0812">Transmembrane</keyword>
<gene>
    <name evidence="2" type="ORF">ACFU0X_34790</name>
</gene>
<sequence length="198" mass="21202">MNAIETAVVVGGTAVAAYHLGATGLVPRARRRAGKSIGRAVTRGLSKPPTHPARWAAEAASYTVTGVILLCRFLTDPVRTTRFVREVQAVRQAARSPEVRAAVARAAAVHSDRPVRTMHIRYHHPGARPDLQNVALVHSRDGRDVSYVTLGGNAPGWGEPIDDVRRAQLVAARESLEQALRTVPVGPNIRGIAVKVVA</sequence>
<comment type="caution">
    <text evidence="2">The sequence shown here is derived from an EMBL/GenBank/DDBJ whole genome shotgun (WGS) entry which is preliminary data.</text>
</comment>
<keyword evidence="1" id="KW-0472">Membrane</keyword>
<organism evidence="2 3">
    <name type="scientific">Streptomyces cellulosae</name>
    <dbReference type="NCBI Taxonomy" id="1968"/>
    <lineage>
        <taxon>Bacteria</taxon>
        <taxon>Bacillati</taxon>
        <taxon>Actinomycetota</taxon>
        <taxon>Actinomycetes</taxon>
        <taxon>Kitasatosporales</taxon>
        <taxon>Streptomycetaceae</taxon>
        <taxon>Streptomyces</taxon>
    </lineage>
</organism>
<keyword evidence="1" id="KW-1133">Transmembrane helix</keyword>
<proteinExistence type="predicted"/>